<evidence type="ECO:0000256" key="4">
    <source>
        <dbReference type="ARBA" id="ARBA00023136"/>
    </source>
</evidence>
<feature type="transmembrane region" description="Helical" evidence="7">
    <location>
        <begin position="238"/>
        <end position="258"/>
    </location>
</feature>
<dbReference type="PANTHER" id="PTHR33048:SF42">
    <property type="entry name" value="INTEGRAL MEMBRANE PROTEIN"/>
    <property type="match status" value="1"/>
</dbReference>
<feature type="domain" description="Rhodopsin" evidence="8">
    <location>
        <begin position="32"/>
        <end position="263"/>
    </location>
</feature>
<name>A0AAJ0B8K0_9PEZI</name>
<keyword evidence="10" id="KW-1185">Reference proteome</keyword>
<comment type="caution">
    <text evidence="9">The sequence shown here is derived from an EMBL/GenBank/DDBJ whole genome shotgun (WGS) entry which is preliminary data.</text>
</comment>
<comment type="subcellular location">
    <subcellularLocation>
        <location evidence="1">Membrane</location>
        <topology evidence="1">Multi-pass membrane protein</topology>
    </subcellularLocation>
</comment>
<feature type="transmembrane region" description="Helical" evidence="7">
    <location>
        <begin position="121"/>
        <end position="143"/>
    </location>
</feature>
<accession>A0AAJ0B8K0</accession>
<dbReference type="Pfam" id="PF20684">
    <property type="entry name" value="Fung_rhodopsin"/>
    <property type="match status" value="1"/>
</dbReference>
<dbReference type="InterPro" id="IPR049326">
    <property type="entry name" value="Rhodopsin_dom_fungi"/>
</dbReference>
<feature type="region of interest" description="Disordered" evidence="6">
    <location>
        <begin position="309"/>
        <end position="385"/>
    </location>
</feature>
<proteinExistence type="inferred from homology"/>
<evidence type="ECO:0000256" key="6">
    <source>
        <dbReference type="SAM" id="MobiDB-lite"/>
    </source>
</evidence>
<dbReference type="EMBL" id="MU839837">
    <property type="protein sequence ID" value="KAK1753661.1"/>
    <property type="molecule type" value="Genomic_DNA"/>
</dbReference>
<sequence length="385" mass="42150">MLPFDPKADLGPPLNIVVWLLVSISAVFLFTRLYLKNFQNRGLWWDDYVLLAAWLLQAGQAGLVSYLINLGYGKSPVPKENAPLFPTPVNLLSTFLIVANMLGKISFALTLLRMPVRWMRIVLSFIIVTLAGTLGCSAVMVWIECFLSTTKKNCVSGDVAITYNMFSCVYSAIMDLVLAFLPWKYIWDLQMSKKEKIGVVVAMSMGVFASAAAALKTMTFPNVITVPSMIKPEICVSLIIWGNAESSICIMAASIPILRALVRDGMRGAAPLGYRTYRTGSAAMAESRTAESTGNRSVIFARQLAFPLPPQASQKPQKPSLGVPSPSGSSLDRTLAGDSPEPIIKSATRSGREDGEVWSDQDSFEMTNYDGRPQTPKDFLRSNPV</sequence>
<evidence type="ECO:0000256" key="7">
    <source>
        <dbReference type="SAM" id="Phobius"/>
    </source>
</evidence>
<organism evidence="9 10">
    <name type="scientific">Echria macrotheca</name>
    <dbReference type="NCBI Taxonomy" id="438768"/>
    <lineage>
        <taxon>Eukaryota</taxon>
        <taxon>Fungi</taxon>
        <taxon>Dikarya</taxon>
        <taxon>Ascomycota</taxon>
        <taxon>Pezizomycotina</taxon>
        <taxon>Sordariomycetes</taxon>
        <taxon>Sordariomycetidae</taxon>
        <taxon>Sordariales</taxon>
        <taxon>Schizotheciaceae</taxon>
        <taxon>Echria</taxon>
    </lineage>
</organism>
<comment type="similarity">
    <text evidence="5">Belongs to the SAT4 family.</text>
</comment>
<feature type="transmembrane region" description="Helical" evidence="7">
    <location>
        <begin position="16"/>
        <end position="35"/>
    </location>
</feature>
<feature type="transmembrane region" description="Helical" evidence="7">
    <location>
        <begin position="163"/>
        <end position="185"/>
    </location>
</feature>
<dbReference type="PANTHER" id="PTHR33048">
    <property type="entry name" value="PTH11-LIKE INTEGRAL MEMBRANE PROTEIN (AFU_ORTHOLOGUE AFUA_5G11245)"/>
    <property type="match status" value="1"/>
</dbReference>
<evidence type="ECO:0000313" key="10">
    <source>
        <dbReference type="Proteomes" id="UP001239445"/>
    </source>
</evidence>
<feature type="compositionally biased region" description="Low complexity" evidence="6">
    <location>
        <begin position="311"/>
        <end position="331"/>
    </location>
</feature>
<evidence type="ECO:0000256" key="2">
    <source>
        <dbReference type="ARBA" id="ARBA00022692"/>
    </source>
</evidence>
<reference evidence="9" key="1">
    <citation type="submission" date="2023-06" db="EMBL/GenBank/DDBJ databases">
        <title>Genome-scale phylogeny and comparative genomics of the fungal order Sordariales.</title>
        <authorList>
            <consortium name="Lawrence Berkeley National Laboratory"/>
            <person name="Hensen N."/>
            <person name="Bonometti L."/>
            <person name="Westerberg I."/>
            <person name="Brannstrom I.O."/>
            <person name="Guillou S."/>
            <person name="Cros-Aarteil S."/>
            <person name="Calhoun S."/>
            <person name="Haridas S."/>
            <person name="Kuo A."/>
            <person name="Mondo S."/>
            <person name="Pangilinan J."/>
            <person name="Riley R."/>
            <person name="Labutti K."/>
            <person name="Andreopoulos B."/>
            <person name="Lipzen A."/>
            <person name="Chen C."/>
            <person name="Yanf M."/>
            <person name="Daum C."/>
            <person name="Ng V."/>
            <person name="Clum A."/>
            <person name="Steindorff A."/>
            <person name="Ohm R."/>
            <person name="Martin F."/>
            <person name="Silar P."/>
            <person name="Natvig D."/>
            <person name="Lalanne C."/>
            <person name="Gautier V."/>
            <person name="Ament-Velasquez S.L."/>
            <person name="Kruys A."/>
            <person name="Hutchinson M.I."/>
            <person name="Powell A.J."/>
            <person name="Barry K."/>
            <person name="Miller A.N."/>
            <person name="Grigoriev I.V."/>
            <person name="Debuchy R."/>
            <person name="Gladieux P."/>
            <person name="Thoren M.H."/>
            <person name="Johannesson H."/>
        </authorList>
    </citation>
    <scope>NUCLEOTIDE SEQUENCE</scope>
    <source>
        <strain evidence="9">PSN4</strain>
    </source>
</reference>
<dbReference type="AlphaFoldDB" id="A0AAJ0B8K0"/>
<feature type="transmembrane region" description="Helical" evidence="7">
    <location>
        <begin position="88"/>
        <end position="109"/>
    </location>
</feature>
<keyword evidence="2 7" id="KW-0812">Transmembrane</keyword>
<protein>
    <recommendedName>
        <fullName evidence="8">Rhodopsin domain-containing protein</fullName>
    </recommendedName>
</protein>
<evidence type="ECO:0000256" key="3">
    <source>
        <dbReference type="ARBA" id="ARBA00022989"/>
    </source>
</evidence>
<feature type="transmembrane region" description="Helical" evidence="7">
    <location>
        <begin position="47"/>
        <end position="68"/>
    </location>
</feature>
<keyword evidence="3 7" id="KW-1133">Transmembrane helix</keyword>
<evidence type="ECO:0000259" key="8">
    <source>
        <dbReference type="Pfam" id="PF20684"/>
    </source>
</evidence>
<dbReference type="Proteomes" id="UP001239445">
    <property type="component" value="Unassembled WGS sequence"/>
</dbReference>
<keyword evidence="4 7" id="KW-0472">Membrane</keyword>
<feature type="transmembrane region" description="Helical" evidence="7">
    <location>
        <begin position="197"/>
        <end position="218"/>
    </location>
</feature>
<evidence type="ECO:0000256" key="1">
    <source>
        <dbReference type="ARBA" id="ARBA00004141"/>
    </source>
</evidence>
<dbReference type="InterPro" id="IPR052337">
    <property type="entry name" value="SAT4-like"/>
</dbReference>
<evidence type="ECO:0000256" key="5">
    <source>
        <dbReference type="ARBA" id="ARBA00038359"/>
    </source>
</evidence>
<dbReference type="GO" id="GO:0016020">
    <property type="term" value="C:membrane"/>
    <property type="evidence" value="ECO:0007669"/>
    <property type="project" value="UniProtKB-SubCell"/>
</dbReference>
<evidence type="ECO:0000313" key="9">
    <source>
        <dbReference type="EMBL" id="KAK1753661.1"/>
    </source>
</evidence>
<gene>
    <name evidence="9" type="ORF">QBC47DRAFT_424162</name>
</gene>